<sequence>MRILKLFFIALITAAPIFSYAQTVDDMKSVFVDAHTWTASIKMGWNLGNALECQTGWNDKAFCWNPANNFNAETSWGNPKTTKEMLQAVREAGFDAVRIPVNWGAHISDESTCTIDAAWMNRVQEVVDWALQLGFKVLLNTHHEYWLEWHPTYDREQANNNKLAKIWMQVANRFKDYGPDLAFAGINEVHLDGKWNVPTEENTAVTNSYNQTFVNTVRATGGNNLYRNLVVQCYSCNPDYGLTGFVVPADKVENRLSIEYHYYRPWDYAGDAPKYYYWGEAYKQYGEVSTADNEAKVNADFARYKAAWYDKGLGVIMGEWGASQHYQVESKAKQLENLYYHFKTVREAAQKNNIATFVWDNNACGNGGDKFGIFDRNDNMSVAFPEALNAIQEASGQTVVDYSRQALQPSVVYQGDELMNWGEGKQLIIAGSKFAYFTAESKLMVTLDAEPGADYDMLQFAYGDWKSKPLMIISGRSYKGQVEPSKINGSRNTYTLFIGFKESSLNQLKDKGITLQGHGLRLRNVVVMPEGLVLGL</sequence>
<feature type="domain" description="Glycoside hydrolase family 5" evidence="5">
    <location>
        <begin position="66"/>
        <end position="363"/>
    </location>
</feature>
<accession>Q2YI57</accession>
<organism evidence="6">
    <name type="scientific">unidentified microorganism</name>
    <dbReference type="NCBI Taxonomy" id="81726"/>
    <lineage>
        <taxon>unclassified sequences</taxon>
        <taxon>environmental samples</taxon>
    </lineage>
</organism>
<reference evidence="6" key="1">
    <citation type="journal article" date="2005" name="Environ. Microbiol.">
        <title>Novel hydrolase diversity retrieved from a metagenome library of bovine rumen microflora.</title>
        <authorList>
            <person name="Ferrer M."/>
            <person name="Golyshina O.V."/>
            <person name="Chernikova T.N."/>
            <person name="Khachane A.N."/>
            <person name="Reyes-Duarte D."/>
            <person name="Santos V.A.P.M.D."/>
            <person name="Strompl C."/>
            <person name="Elborough K."/>
            <person name="Jarvis G."/>
            <person name="Neef A."/>
            <person name="Yakimov M.M."/>
            <person name="Timmis K.N."/>
            <person name="Golyshin P.N."/>
        </authorList>
    </citation>
    <scope>NUCLEOTIDE SEQUENCE</scope>
</reference>
<evidence type="ECO:0000313" key="6">
    <source>
        <dbReference type="EMBL" id="CAJ19146.1"/>
    </source>
</evidence>
<evidence type="ECO:0000256" key="2">
    <source>
        <dbReference type="ARBA" id="ARBA00023277"/>
    </source>
</evidence>
<keyword evidence="2" id="KW-0119">Carbohydrate metabolism</keyword>
<dbReference type="GO" id="GO:0009251">
    <property type="term" value="P:glucan catabolic process"/>
    <property type="evidence" value="ECO:0007669"/>
    <property type="project" value="TreeGrafter"/>
</dbReference>
<dbReference type="PANTHER" id="PTHR31297:SF41">
    <property type="entry name" value="ENDOGLUCANASE, PUTATIVE (AFU_ORTHOLOGUE AFUA_5G01830)-RELATED"/>
    <property type="match status" value="1"/>
</dbReference>
<name>Q2YI57_9ZZZZ</name>
<dbReference type="CAZy" id="GH5">
    <property type="family name" value="Glycoside Hydrolase Family 5"/>
</dbReference>
<evidence type="ECO:0000256" key="1">
    <source>
        <dbReference type="ARBA" id="ARBA00022801"/>
    </source>
</evidence>
<evidence type="ECO:0000259" key="5">
    <source>
        <dbReference type="Pfam" id="PF00150"/>
    </source>
</evidence>
<dbReference type="InterPro" id="IPR001547">
    <property type="entry name" value="Glyco_hydro_5"/>
</dbReference>
<keyword evidence="3" id="KW-0326">Glycosidase</keyword>
<evidence type="ECO:0000256" key="4">
    <source>
        <dbReference type="ARBA" id="ARBA00023326"/>
    </source>
</evidence>
<proteinExistence type="predicted"/>
<dbReference type="EMBL" id="AM050340">
    <property type="protein sequence ID" value="CAJ19146.1"/>
    <property type="molecule type" value="Genomic_DNA"/>
</dbReference>
<keyword evidence="4" id="KW-0624">Polysaccharide degradation</keyword>
<dbReference type="PANTHER" id="PTHR31297">
    <property type="entry name" value="GLUCAN ENDO-1,6-BETA-GLUCOSIDASE B"/>
    <property type="match status" value="1"/>
</dbReference>
<dbReference type="GO" id="GO:0005576">
    <property type="term" value="C:extracellular region"/>
    <property type="evidence" value="ECO:0007669"/>
    <property type="project" value="TreeGrafter"/>
</dbReference>
<dbReference type="InterPro" id="IPR050386">
    <property type="entry name" value="Glycosyl_hydrolase_5"/>
</dbReference>
<keyword evidence="1" id="KW-0378">Hydrolase</keyword>
<evidence type="ECO:0000256" key="3">
    <source>
        <dbReference type="ARBA" id="ARBA00023295"/>
    </source>
</evidence>
<protein>
    <submittedName>
        <fullName evidence="6">Endoglucanase</fullName>
    </submittedName>
</protein>
<dbReference type="Pfam" id="PF00150">
    <property type="entry name" value="Cellulase"/>
    <property type="match status" value="1"/>
</dbReference>
<dbReference type="SUPFAM" id="SSF51445">
    <property type="entry name" value="(Trans)glycosidases"/>
    <property type="match status" value="1"/>
</dbReference>
<dbReference type="InterPro" id="IPR017853">
    <property type="entry name" value="GH"/>
</dbReference>
<dbReference type="GO" id="GO:0008422">
    <property type="term" value="F:beta-glucosidase activity"/>
    <property type="evidence" value="ECO:0007669"/>
    <property type="project" value="TreeGrafter"/>
</dbReference>
<dbReference type="Gene3D" id="3.20.20.80">
    <property type="entry name" value="Glycosidases"/>
    <property type="match status" value="1"/>
</dbReference>
<dbReference type="AlphaFoldDB" id="Q2YI57"/>